<dbReference type="InterPro" id="IPR052336">
    <property type="entry name" value="MlaD_Phospholipid_Transporter"/>
</dbReference>
<dbReference type="InterPro" id="IPR024516">
    <property type="entry name" value="Mce_C"/>
</dbReference>
<dbReference type="RefSeq" id="WP_063001067.1">
    <property type="nucleotide sequence ID" value="NZ_BMMH01000007.1"/>
</dbReference>
<gene>
    <name evidence="5" type="ORF">GCM10011588_35830</name>
</gene>
<dbReference type="InterPro" id="IPR005693">
    <property type="entry name" value="Mce"/>
</dbReference>
<organism evidence="5 6">
    <name type="scientific">Nocardia jinanensis</name>
    <dbReference type="NCBI Taxonomy" id="382504"/>
    <lineage>
        <taxon>Bacteria</taxon>
        <taxon>Bacillati</taxon>
        <taxon>Actinomycetota</taxon>
        <taxon>Actinomycetes</taxon>
        <taxon>Mycobacteriales</taxon>
        <taxon>Nocardiaceae</taxon>
        <taxon>Nocardia</taxon>
    </lineage>
</organism>
<dbReference type="PANTHER" id="PTHR33371">
    <property type="entry name" value="INTERMEMBRANE PHOSPHOLIPID TRANSPORT SYSTEM BINDING PROTEIN MLAD-RELATED"/>
    <property type="match status" value="1"/>
</dbReference>
<keyword evidence="6" id="KW-1185">Reference proteome</keyword>
<dbReference type="Pfam" id="PF11887">
    <property type="entry name" value="Mce4_CUP1"/>
    <property type="match status" value="1"/>
</dbReference>
<name>A0A917RQH0_9NOCA</name>
<reference evidence="5" key="2">
    <citation type="submission" date="2020-09" db="EMBL/GenBank/DDBJ databases">
        <authorList>
            <person name="Sun Q."/>
            <person name="Zhou Y."/>
        </authorList>
    </citation>
    <scope>NUCLEOTIDE SEQUENCE</scope>
    <source>
        <strain evidence="5">CGMCC 4.3508</strain>
    </source>
</reference>
<sequence length="426" mass="44174">MAIPGRPRKLRRAALGCACVVMTASGCAWDGVNSLPLPGATGREAGATTLYVEMADVGTLTPNSPVLIDDVVVGSIGDIHVENWHALVEVSVEPGEVIPANAQARVGQTSLLGSMHLALDPPPGVAPQGRLESGARIGLDDTATYPSTEQTLASLSVVVNGGGLGQVGDIVGSLGAAFEGRETNVRALLDRLDVFLGTLDAQRADIVATIDGLNRLGATFAAQRDVLTEALHRIPPALDVLIRERPDLVSAMDHLRTFSDTANSVLTTVHDDLLTNLRNLEPTLRALAAVGPDINKAIAFATVFPYGQYLVDNGVRGDFINLFATVDLTIPRLRRELLLGTPWGDPTAVIQAAVGDPGYAEQTKNPLGFGITAPPVAAPPAAPTPVPAPAPEPAPAPPPAPAPGLPFPLPQLPLPQIPLPPGIGGR</sequence>
<dbReference type="InterPro" id="IPR003399">
    <property type="entry name" value="Mce/MlaD"/>
</dbReference>
<feature type="domain" description="Mce/MlaD" evidence="3">
    <location>
        <begin position="48"/>
        <end position="122"/>
    </location>
</feature>
<feature type="signal peptide" evidence="2">
    <location>
        <begin position="1"/>
        <end position="28"/>
    </location>
</feature>
<proteinExistence type="predicted"/>
<dbReference type="PROSITE" id="PS51257">
    <property type="entry name" value="PROKAR_LIPOPROTEIN"/>
    <property type="match status" value="1"/>
</dbReference>
<dbReference type="NCBIfam" id="TIGR00996">
    <property type="entry name" value="Mtu_fam_mce"/>
    <property type="match status" value="1"/>
</dbReference>
<evidence type="ECO:0000259" key="3">
    <source>
        <dbReference type="Pfam" id="PF02470"/>
    </source>
</evidence>
<feature type="domain" description="Mammalian cell entry C-terminal" evidence="4">
    <location>
        <begin position="130"/>
        <end position="299"/>
    </location>
</feature>
<evidence type="ECO:0000313" key="5">
    <source>
        <dbReference type="EMBL" id="GGL17950.1"/>
    </source>
</evidence>
<feature type="chain" id="PRO_5037792765" evidence="2">
    <location>
        <begin position="29"/>
        <end position="426"/>
    </location>
</feature>
<dbReference type="GO" id="GO:0005576">
    <property type="term" value="C:extracellular region"/>
    <property type="evidence" value="ECO:0007669"/>
    <property type="project" value="TreeGrafter"/>
</dbReference>
<dbReference type="PANTHER" id="PTHR33371:SF15">
    <property type="entry name" value="LIPOPROTEIN LPRN"/>
    <property type="match status" value="1"/>
</dbReference>
<evidence type="ECO:0000313" key="6">
    <source>
        <dbReference type="Proteomes" id="UP000638263"/>
    </source>
</evidence>
<dbReference type="Proteomes" id="UP000638263">
    <property type="component" value="Unassembled WGS sequence"/>
</dbReference>
<protein>
    <submittedName>
        <fullName evidence="5">Virulence factor Mce</fullName>
    </submittedName>
</protein>
<dbReference type="Pfam" id="PF02470">
    <property type="entry name" value="MlaD"/>
    <property type="match status" value="1"/>
</dbReference>
<keyword evidence="2" id="KW-0732">Signal</keyword>
<feature type="region of interest" description="Disordered" evidence="1">
    <location>
        <begin position="370"/>
        <end position="426"/>
    </location>
</feature>
<dbReference type="AlphaFoldDB" id="A0A917RQH0"/>
<evidence type="ECO:0000256" key="1">
    <source>
        <dbReference type="SAM" id="MobiDB-lite"/>
    </source>
</evidence>
<evidence type="ECO:0000259" key="4">
    <source>
        <dbReference type="Pfam" id="PF11887"/>
    </source>
</evidence>
<feature type="compositionally biased region" description="Pro residues" evidence="1">
    <location>
        <begin position="376"/>
        <end position="426"/>
    </location>
</feature>
<dbReference type="EMBL" id="BMMH01000007">
    <property type="protein sequence ID" value="GGL17950.1"/>
    <property type="molecule type" value="Genomic_DNA"/>
</dbReference>
<comment type="caution">
    <text evidence="5">The sequence shown here is derived from an EMBL/GenBank/DDBJ whole genome shotgun (WGS) entry which is preliminary data.</text>
</comment>
<accession>A0A917RQH0</accession>
<evidence type="ECO:0000256" key="2">
    <source>
        <dbReference type="SAM" id="SignalP"/>
    </source>
</evidence>
<reference evidence="5" key="1">
    <citation type="journal article" date="2014" name="Int. J. Syst. Evol. Microbiol.">
        <title>Complete genome sequence of Corynebacterium casei LMG S-19264T (=DSM 44701T), isolated from a smear-ripened cheese.</title>
        <authorList>
            <consortium name="US DOE Joint Genome Institute (JGI-PGF)"/>
            <person name="Walter F."/>
            <person name="Albersmeier A."/>
            <person name="Kalinowski J."/>
            <person name="Ruckert C."/>
        </authorList>
    </citation>
    <scope>NUCLEOTIDE SEQUENCE</scope>
    <source>
        <strain evidence="5">CGMCC 4.3508</strain>
    </source>
</reference>